<evidence type="ECO:0000259" key="4">
    <source>
        <dbReference type="SMART" id="SM00485"/>
    </source>
</evidence>
<dbReference type="InterPro" id="IPR006086">
    <property type="entry name" value="XPG-I_dom"/>
</dbReference>
<dbReference type="Proteomes" id="UP000054454">
    <property type="component" value="Unassembled WGS sequence"/>
</dbReference>
<keyword evidence="6" id="KW-1185">Reference proteome</keyword>
<dbReference type="PANTHER" id="PTHR11081:SF75">
    <property type="entry name" value="ENDONUCLEASE, PUTATIVE (AFU_ORTHOLOGUE AFUA_3G13260)-RELATED"/>
    <property type="match status" value="1"/>
</dbReference>
<dbReference type="SUPFAM" id="SSF47807">
    <property type="entry name" value="5' to 3' exonuclease, C-terminal subdomain"/>
    <property type="match status" value="1"/>
</dbReference>
<dbReference type="RefSeq" id="XP_018224280.1">
    <property type="nucleotide sequence ID" value="XM_018372027.1"/>
</dbReference>
<dbReference type="InterPro" id="IPR006085">
    <property type="entry name" value="XPG_DNA_repair_N"/>
</dbReference>
<dbReference type="GO" id="GO:0006281">
    <property type="term" value="P:DNA repair"/>
    <property type="evidence" value="ECO:0007669"/>
    <property type="project" value="UniProtKB-ARBA"/>
</dbReference>
<gene>
    <name evidence="5" type="ORF">T552_03525</name>
</gene>
<dbReference type="PANTHER" id="PTHR11081">
    <property type="entry name" value="FLAP ENDONUCLEASE FAMILY MEMBER"/>
    <property type="match status" value="1"/>
</dbReference>
<name>A0A0W4ZBJ0_PNEC8</name>
<dbReference type="SUPFAM" id="SSF88723">
    <property type="entry name" value="PIN domain-like"/>
    <property type="match status" value="1"/>
</dbReference>
<dbReference type="CDD" id="cd09870">
    <property type="entry name" value="PIN_YEN1"/>
    <property type="match status" value="1"/>
</dbReference>
<keyword evidence="1" id="KW-0540">Nuclease</keyword>
<feature type="domain" description="XPG N-terminal" evidence="4">
    <location>
        <begin position="1"/>
        <end position="99"/>
    </location>
</feature>
<dbReference type="InterPro" id="IPR036279">
    <property type="entry name" value="5-3_exonuclease_C_sf"/>
</dbReference>
<dbReference type="InterPro" id="IPR029060">
    <property type="entry name" value="PIN-like_dom_sf"/>
</dbReference>
<dbReference type="SMART" id="SM00485">
    <property type="entry name" value="XPGN"/>
    <property type="match status" value="1"/>
</dbReference>
<dbReference type="Pfam" id="PF18380">
    <property type="entry name" value="GEN1_C"/>
    <property type="match status" value="1"/>
</dbReference>
<dbReference type="VEuPathDB" id="FungiDB:T552_03525"/>
<dbReference type="Pfam" id="PF00867">
    <property type="entry name" value="XPG_I"/>
    <property type="match status" value="1"/>
</dbReference>
<dbReference type="GO" id="GO:0017108">
    <property type="term" value="F:5'-flap endonuclease activity"/>
    <property type="evidence" value="ECO:0007669"/>
    <property type="project" value="TreeGrafter"/>
</dbReference>
<evidence type="ECO:0000256" key="1">
    <source>
        <dbReference type="ARBA" id="ARBA00022722"/>
    </source>
</evidence>
<dbReference type="SMART" id="SM00484">
    <property type="entry name" value="XPGI"/>
    <property type="match status" value="1"/>
</dbReference>
<dbReference type="AlphaFoldDB" id="A0A0W4ZBJ0"/>
<evidence type="ECO:0000259" key="3">
    <source>
        <dbReference type="SMART" id="SM00484"/>
    </source>
</evidence>
<keyword evidence="2" id="KW-0378">Hydrolase</keyword>
<proteinExistence type="predicted"/>
<evidence type="ECO:0008006" key="7">
    <source>
        <dbReference type="Google" id="ProtNLM"/>
    </source>
</evidence>
<evidence type="ECO:0000313" key="5">
    <source>
        <dbReference type="EMBL" id="KTW25665.1"/>
    </source>
</evidence>
<comment type="caution">
    <text evidence="5">The sequence shown here is derived from an EMBL/GenBank/DDBJ whole genome shotgun (WGS) entry which is preliminary data.</text>
</comment>
<feature type="domain" description="XPG-I" evidence="3">
    <location>
        <begin position="111"/>
        <end position="187"/>
    </location>
</feature>
<reference evidence="6" key="1">
    <citation type="journal article" date="2016" name="Nat. Commun.">
        <title>Genome analysis of three Pneumocystis species reveals adaptation mechanisms to life exclusively in mammalian hosts.</title>
        <authorList>
            <person name="Ma L."/>
            <person name="Chen Z."/>
            <person name="Huang D.W."/>
            <person name="Kutty G."/>
            <person name="Ishihara M."/>
            <person name="Wang H."/>
            <person name="Abouelleil A."/>
            <person name="Bishop L."/>
            <person name="Davey E."/>
            <person name="Deng R."/>
            <person name="Deng X."/>
            <person name="Fan L."/>
            <person name="Fantoni G."/>
            <person name="Fitzgerald M."/>
            <person name="Gogineni E."/>
            <person name="Goldberg J.M."/>
            <person name="Handley G."/>
            <person name="Hu X."/>
            <person name="Huber C."/>
            <person name="Jiao X."/>
            <person name="Jones K."/>
            <person name="Levin J.Z."/>
            <person name="Liu Y."/>
            <person name="Macdonald P."/>
            <person name="Melnikov A."/>
            <person name="Raley C."/>
            <person name="Sassi M."/>
            <person name="Sherman B.T."/>
            <person name="Song X."/>
            <person name="Sykes S."/>
            <person name="Tran B."/>
            <person name="Walsh L."/>
            <person name="Xia Y."/>
            <person name="Yang J."/>
            <person name="Young S."/>
            <person name="Zeng Q."/>
            <person name="Zheng X."/>
            <person name="Stephens R."/>
            <person name="Nusbaum C."/>
            <person name="Birren B.W."/>
            <person name="Azadi P."/>
            <person name="Lempicki R.A."/>
            <person name="Cuomo C.A."/>
            <person name="Kovacs J.A."/>
        </authorList>
    </citation>
    <scope>NUCLEOTIDE SEQUENCE [LARGE SCALE GENOMIC DNA]</scope>
    <source>
        <strain evidence="6">B80</strain>
    </source>
</reference>
<evidence type="ECO:0000313" key="6">
    <source>
        <dbReference type="Proteomes" id="UP000054454"/>
    </source>
</evidence>
<dbReference type="GeneID" id="28938230"/>
<dbReference type="InterPro" id="IPR006084">
    <property type="entry name" value="XPG/Rad2"/>
</dbReference>
<organism evidence="5 6">
    <name type="scientific">Pneumocystis carinii (strain B80)</name>
    <name type="common">Rat pneumocystis pneumonia agent</name>
    <name type="synonym">Pneumocystis carinii f. sp. carinii</name>
    <dbReference type="NCBI Taxonomy" id="1408658"/>
    <lineage>
        <taxon>Eukaryota</taxon>
        <taxon>Fungi</taxon>
        <taxon>Dikarya</taxon>
        <taxon>Ascomycota</taxon>
        <taxon>Taphrinomycotina</taxon>
        <taxon>Pneumocystomycetes</taxon>
        <taxon>Pneumocystaceae</taxon>
        <taxon>Pneumocystis</taxon>
    </lineage>
</organism>
<dbReference type="InterPro" id="IPR041177">
    <property type="entry name" value="GEN1_C"/>
</dbReference>
<dbReference type="OrthoDB" id="2959108at2759"/>
<dbReference type="PRINTS" id="PR00853">
    <property type="entry name" value="XPGRADSUPER"/>
</dbReference>
<accession>A0A0W4ZBJ0</accession>
<evidence type="ECO:0000256" key="2">
    <source>
        <dbReference type="ARBA" id="ARBA00022801"/>
    </source>
</evidence>
<dbReference type="Gene3D" id="3.40.50.1010">
    <property type="entry name" value="5'-nuclease"/>
    <property type="match status" value="2"/>
</dbReference>
<dbReference type="Pfam" id="PF00752">
    <property type="entry name" value="XPG_N"/>
    <property type="match status" value="1"/>
</dbReference>
<dbReference type="EMBL" id="LFVZ01000017">
    <property type="protein sequence ID" value="KTW25665.1"/>
    <property type="molecule type" value="Genomic_DNA"/>
</dbReference>
<sequence length="563" mass="63600">MGIPGLWPFLKEFGESTTLAKLACDYYYKDDRVPKGFRIGIDLLIWSYQMRSSYGGQNPELRTLFFRLCRLGYLGILPIFVLDGSKKPLFKRNKKVPKAIFGLSEVIDLIRLFGFPIWYAPGEAEAECALLLKNSIIDAVMSTDVDSFIFGAQKVISGWSMSEESKTSTLSNVSIFDIETVTKKSNISQAGMLLIALISSGDYDSTGIPNCGIKTAIGAAKAGFGDSLLSLIKSGSDLTCWKKDLEEYLSKNHGGHSSAKHSSLKLPEDFPNQDIIQFYINPVVSSDLDIKRKLRHVVWKWPINVPKLQKFVSIHFSWSGLPGIKRFVRSFAPCYLVSFLKYTDFSKHSQINSLQKSNSIKKTNSTYFTNLKDPSKNIENNDEKFGIKLLCYRKHISTGYSLEFRVSFSPFKLINIDFTNEKQSNNNIQSNDNILSNDNIHSNHKNTRHSTLIDNLFDLNEKMEIWVLDPYLHLFQKHNIIEWKSKSKKNISLKKKLGYDQLGAIESYLLVTSKNTSILGSLQLDQNPSSKISQTYKTKNISSNSSMSSLTQKTLSTFISTSL</sequence>
<protein>
    <recommendedName>
        <fullName evidence="7">XPG-I domain-containing protein</fullName>
    </recommendedName>
</protein>